<accession>A0A1X0CYV8</accession>
<dbReference type="PANTHER" id="PTHR33406">
    <property type="entry name" value="MEMBRANE PROTEIN MJ1562-RELATED"/>
    <property type="match status" value="1"/>
</dbReference>
<dbReference type="InterPro" id="IPR004869">
    <property type="entry name" value="MMPL_dom"/>
</dbReference>
<dbReference type="GO" id="GO:0005886">
    <property type="term" value="C:plasma membrane"/>
    <property type="evidence" value="ECO:0007669"/>
    <property type="project" value="UniProtKB-SubCell"/>
</dbReference>
<dbReference type="InterPro" id="IPR050545">
    <property type="entry name" value="Mycobact_MmpL"/>
</dbReference>
<evidence type="ECO:0000313" key="7">
    <source>
        <dbReference type="EMBL" id="ORA65361.1"/>
    </source>
</evidence>
<sequence length="737" mass="76514">MLDAVAHWALAGPKRVLLIAGLLMALCGALGAPAATMLSSGGYTDPNAESNVSARTLVESFGQGAVPLYLLVRSDSALTGPSGKAAVAQLVTTLGENPDVAQVRSPWDLPDPVAAGALSRDGHAALVTAAVGRDEDSGLARSAELLAKLATLPLPEGITVSAGGPGPIAEQINEQSRRDLAVSEAIALPLTFLALIWVFGGVVAALIPLAVGGFAVMGTMAVLRGLAEITDVSIFALNLATALGFALAIDYSLLLVNRYREEVADGTERGLAIRRMLHTAGRTVVFSAVTVALSLATMAVFPMYLLRSFAYGGVPVVLLAAVASLILVPAAILVTGDRVGMSKPRPPITETRWYRWSQLVMRRPVLAAVAALVPLLIAGLPFAHVKFGFPDDRILPASAPARQVGDAMRTDFTQDAGSAVNVVITGVAQDNPALYAYARALSDVDGVLAVSTPSATILSGHPAAPPSGAAGVSQDSADAVFFTVATAEEPYSPGSGALLDRLHQVPAPAAADVAFGGAEQANRDGVTAIATRLPVLLMLIAVVMMTLLFLLTGSVVIPIKALVLNVLSLSATFGAMVWIFQDGHLGGLGTTEMGTLVASLPVLMFCIAFGLSMDYEVFLISRIREFWQDSDGTAAANTRAVALGLATTGRIVTAAALIMIIVFAGLAASQVAFMRMFGVGLIIAIVVDVTLIRMVLLPAAMALMGRWNWWAPAPLARLHTRLTGVAGPADRYRSRTC</sequence>
<comment type="subcellular location">
    <subcellularLocation>
        <location evidence="1">Cell membrane</location>
        <topology evidence="1">Multi-pass membrane protein</topology>
    </subcellularLocation>
</comment>
<dbReference type="PANTHER" id="PTHR33406:SF11">
    <property type="entry name" value="MEMBRANE PROTEIN SCO6666-RELATED"/>
    <property type="match status" value="1"/>
</dbReference>
<keyword evidence="8" id="KW-1185">Reference proteome</keyword>
<comment type="caution">
    <text evidence="7">The sequence shown here is derived from an EMBL/GenBank/DDBJ whole genome shotgun (WGS) entry which is preliminary data.</text>
</comment>
<organism evidence="7 8">
    <name type="scientific">Mycolicibacterium insubricum</name>
    <dbReference type="NCBI Taxonomy" id="444597"/>
    <lineage>
        <taxon>Bacteria</taxon>
        <taxon>Bacillati</taxon>
        <taxon>Actinomycetota</taxon>
        <taxon>Actinomycetes</taxon>
        <taxon>Mycobacteriales</taxon>
        <taxon>Mycobacteriaceae</taxon>
        <taxon>Mycolicibacterium</taxon>
    </lineage>
</organism>
<keyword evidence="3" id="KW-1003">Cell membrane</keyword>
<dbReference type="SUPFAM" id="SSF82866">
    <property type="entry name" value="Multidrug efflux transporter AcrB transmembrane domain"/>
    <property type="match status" value="2"/>
</dbReference>
<comment type="similarity">
    <text evidence="2">Belongs to the resistance-nodulation-cell division (RND) (TC 2.A.6) family. MmpL subfamily.</text>
</comment>
<evidence type="ECO:0000256" key="2">
    <source>
        <dbReference type="ARBA" id="ARBA00010157"/>
    </source>
</evidence>
<evidence type="ECO:0000313" key="8">
    <source>
        <dbReference type="Proteomes" id="UP000192801"/>
    </source>
</evidence>
<evidence type="ECO:0000256" key="3">
    <source>
        <dbReference type="ARBA" id="ARBA00022475"/>
    </source>
</evidence>
<evidence type="ECO:0000256" key="1">
    <source>
        <dbReference type="ARBA" id="ARBA00004651"/>
    </source>
</evidence>
<dbReference type="Gene3D" id="1.20.1640.10">
    <property type="entry name" value="Multidrug efflux transporter AcrB transmembrane domain"/>
    <property type="match status" value="2"/>
</dbReference>
<keyword evidence="4" id="KW-0812">Transmembrane</keyword>
<keyword evidence="6" id="KW-0472">Membrane</keyword>
<keyword evidence="5" id="KW-1133">Transmembrane helix</keyword>
<name>A0A1X0CYV8_9MYCO</name>
<dbReference type="RefSeq" id="WP_234806002.1">
    <property type="nucleotide sequence ID" value="NZ_AP022618.1"/>
</dbReference>
<evidence type="ECO:0000256" key="6">
    <source>
        <dbReference type="ARBA" id="ARBA00023136"/>
    </source>
</evidence>
<proteinExistence type="inferred from homology"/>
<evidence type="ECO:0000256" key="4">
    <source>
        <dbReference type="ARBA" id="ARBA00022692"/>
    </source>
</evidence>
<dbReference type="AlphaFoldDB" id="A0A1X0CYV8"/>
<dbReference type="Proteomes" id="UP000192801">
    <property type="component" value="Unassembled WGS sequence"/>
</dbReference>
<dbReference type="STRING" id="444597.BST26_18765"/>
<reference evidence="7 8" key="1">
    <citation type="submission" date="2016-12" db="EMBL/GenBank/DDBJ databases">
        <title>The new phylogeny of genus Mycobacterium.</title>
        <authorList>
            <person name="Tortoli E."/>
            <person name="Trovato A."/>
            <person name="Cirillo D.M."/>
        </authorList>
    </citation>
    <scope>NUCLEOTIDE SEQUENCE [LARGE SCALE GENOMIC DNA]</scope>
    <source>
        <strain evidence="7 8">DSM 45130</strain>
    </source>
</reference>
<protein>
    <submittedName>
        <fullName evidence="7">Uncharacterized protein</fullName>
    </submittedName>
</protein>
<evidence type="ECO:0000256" key="5">
    <source>
        <dbReference type="ARBA" id="ARBA00022989"/>
    </source>
</evidence>
<gene>
    <name evidence="7" type="ORF">BST26_18765</name>
</gene>
<dbReference type="Pfam" id="PF03176">
    <property type="entry name" value="MMPL"/>
    <property type="match status" value="2"/>
</dbReference>
<dbReference type="EMBL" id="MVHS01000063">
    <property type="protein sequence ID" value="ORA65361.1"/>
    <property type="molecule type" value="Genomic_DNA"/>
</dbReference>